<dbReference type="Proteomes" id="UP000735302">
    <property type="component" value="Unassembled WGS sequence"/>
</dbReference>
<comment type="caution">
    <text evidence="2">The sequence shown here is derived from an EMBL/GenBank/DDBJ whole genome shotgun (WGS) entry which is preliminary data.</text>
</comment>
<feature type="compositionally biased region" description="Basic and acidic residues" evidence="1">
    <location>
        <begin position="165"/>
        <end position="174"/>
    </location>
</feature>
<name>A0AAV4C8I2_9GAST</name>
<dbReference type="AlphaFoldDB" id="A0AAV4C8I2"/>
<reference evidence="2 3" key="1">
    <citation type="journal article" date="2021" name="Elife">
        <title>Chloroplast acquisition without the gene transfer in kleptoplastic sea slugs, Plakobranchus ocellatus.</title>
        <authorList>
            <person name="Maeda T."/>
            <person name="Takahashi S."/>
            <person name="Yoshida T."/>
            <person name="Shimamura S."/>
            <person name="Takaki Y."/>
            <person name="Nagai Y."/>
            <person name="Toyoda A."/>
            <person name="Suzuki Y."/>
            <person name="Arimoto A."/>
            <person name="Ishii H."/>
            <person name="Satoh N."/>
            <person name="Nishiyama T."/>
            <person name="Hasebe M."/>
            <person name="Maruyama T."/>
            <person name="Minagawa J."/>
            <person name="Obokata J."/>
            <person name="Shigenobu S."/>
        </authorList>
    </citation>
    <scope>NUCLEOTIDE SEQUENCE [LARGE SCALE GENOMIC DNA]</scope>
</reference>
<feature type="region of interest" description="Disordered" evidence="1">
    <location>
        <begin position="89"/>
        <end position="120"/>
    </location>
</feature>
<evidence type="ECO:0000313" key="3">
    <source>
        <dbReference type="Proteomes" id="UP000735302"/>
    </source>
</evidence>
<organism evidence="2 3">
    <name type="scientific">Plakobranchus ocellatus</name>
    <dbReference type="NCBI Taxonomy" id="259542"/>
    <lineage>
        <taxon>Eukaryota</taxon>
        <taxon>Metazoa</taxon>
        <taxon>Spiralia</taxon>
        <taxon>Lophotrochozoa</taxon>
        <taxon>Mollusca</taxon>
        <taxon>Gastropoda</taxon>
        <taxon>Heterobranchia</taxon>
        <taxon>Euthyneura</taxon>
        <taxon>Panpulmonata</taxon>
        <taxon>Sacoglossa</taxon>
        <taxon>Placobranchoidea</taxon>
        <taxon>Plakobranchidae</taxon>
        <taxon>Plakobranchus</taxon>
    </lineage>
</organism>
<feature type="compositionally biased region" description="Basic and acidic residues" evidence="1">
    <location>
        <begin position="136"/>
        <end position="145"/>
    </location>
</feature>
<feature type="region of interest" description="Disordered" evidence="1">
    <location>
        <begin position="1"/>
        <end position="22"/>
    </location>
</feature>
<feature type="compositionally biased region" description="Basic and acidic residues" evidence="1">
    <location>
        <begin position="214"/>
        <end position="223"/>
    </location>
</feature>
<evidence type="ECO:0000313" key="2">
    <source>
        <dbReference type="EMBL" id="GFO27014.1"/>
    </source>
</evidence>
<gene>
    <name evidence="2" type="ORF">PoB_005351900</name>
</gene>
<feature type="region of interest" description="Disordered" evidence="1">
    <location>
        <begin position="279"/>
        <end position="298"/>
    </location>
</feature>
<sequence length="298" mass="32503">MRRRREGHATSTKLSRVTSGDARERPTIGFELIKALVPAPAFSDCQPAARHRASGAVTRRAVERLYRTVLRLRADTSWSEGTRYGTCGHGTRVTLATPRRPGDFLPTEPRRARRHVDSPALLHERSMDDCRYVYQEHRSRSDGRGPQRRSCRREQPTGPRGRPTGHSDRDRADGRGLAGPRAELESTREEAVQTARVYPGGGRSDGRGLAGPRTELEPSREETVQTVAAHRPTGPTDGALGQRPCRRARPSGAPGGARVYPGGGRSDGRGLAGLRAELESTREEAVHAGETYGGPGRS</sequence>
<feature type="region of interest" description="Disordered" evidence="1">
    <location>
        <begin position="136"/>
        <end position="270"/>
    </location>
</feature>
<dbReference type="EMBL" id="BLXT01005873">
    <property type="protein sequence ID" value="GFO27014.1"/>
    <property type="molecule type" value="Genomic_DNA"/>
</dbReference>
<accession>A0AAV4C8I2</accession>
<feature type="compositionally biased region" description="Polar residues" evidence="1">
    <location>
        <begin position="9"/>
        <end position="18"/>
    </location>
</feature>
<feature type="compositionally biased region" description="Basic and acidic residues" evidence="1">
    <location>
        <begin position="182"/>
        <end position="191"/>
    </location>
</feature>
<evidence type="ECO:0000256" key="1">
    <source>
        <dbReference type="SAM" id="MobiDB-lite"/>
    </source>
</evidence>
<protein>
    <submittedName>
        <fullName evidence="2">Uncharacterized protein</fullName>
    </submittedName>
</protein>
<keyword evidence="3" id="KW-1185">Reference proteome</keyword>
<proteinExistence type="predicted"/>